<name>A0A9D3YGZ9_DREPO</name>
<comment type="caution">
    <text evidence="1">The sequence shown here is derived from an EMBL/GenBank/DDBJ whole genome shotgun (WGS) entry which is preliminary data.</text>
</comment>
<organism evidence="1 2">
    <name type="scientific">Dreissena polymorpha</name>
    <name type="common">Zebra mussel</name>
    <name type="synonym">Mytilus polymorpha</name>
    <dbReference type="NCBI Taxonomy" id="45954"/>
    <lineage>
        <taxon>Eukaryota</taxon>
        <taxon>Metazoa</taxon>
        <taxon>Spiralia</taxon>
        <taxon>Lophotrochozoa</taxon>
        <taxon>Mollusca</taxon>
        <taxon>Bivalvia</taxon>
        <taxon>Autobranchia</taxon>
        <taxon>Heteroconchia</taxon>
        <taxon>Euheterodonta</taxon>
        <taxon>Imparidentia</taxon>
        <taxon>Neoheterodontei</taxon>
        <taxon>Myida</taxon>
        <taxon>Dreissenoidea</taxon>
        <taxon>Dreissenidae</taxon>
        <taxon>Dreissena</taxon>
    </lineage>
</organism>
<reference evidence="1" key="2">
    <citation type="submission" date="2020-11" db="EMBL/GenBank/DDBJ databases">
        <authorList>
            <person name="McCartney M.A."/>
            <person name="Auch B."/>
            <person name="Kono T."/>
            <person name="Mallez S."/>
            <person name="Becker A."/>
            <person name="Gohl D.M."/>
            <person name="Silverstein K.A.T."/>
            <person name="Koren S."/>
            <person name="Bechman K.B."/>
            <person name="Herman A."/>
            <person name="Abrahante J.E."/>
            <person name="Garbe J."/>
        </authorList>
    </citation>
    <scope>NUCLEOTIDE SEQUENCE</scope>
    <source>
        <strain evidence="1">Duluth1</strain>
        <tissue evidence="1">Whole animal</tissue>
    </source>
</reference>
<reference evidence="1" key="1">
    <citation type="journal article" date="2019" name="bioRxiv">
        <title>The Genome of the Zebra Mussel, Dreissena polymorpha: A Resource for Invasive Species Research.</title>
        <authorList>
            <person name="McCartney M.A."/>
            <person name="Auch B."/>
            <person name="Kono T."/>
            <person name="Mallez S."/>
            <person name="Zhang Y."/>
            <person name="Obille A."/>
            <person name="Becker A."/>
            <person name="Abrahante J.E."/>
            <person name="Garbe J."/>
            <person name="Badalamenti J.P."/>
            <person name="Herman A."/>
            <person name="Mangelson H."/>
            <person name="Liachko I."/>
            <person name="Sullivan S."/>
            <person name="Sone E.D."/>
            <person name="Koren S."/>
            <person name="Silverstein K.A.T."/>
            <person name="Beckman K.B."/>
            <person name="Gohl D.M."/>
        </authorList>
    </citation>
    <scope>NUCLEOTIDE SEQUENCE</scope>
    <source>
        <strain evidence="1">Duluth1</strain>
        <tissue evidence="1">Whole animal</tissue>
    </source>
</reference>
<sequence>MNVGSPEDECATPVVSTEIAPVIHSVTSNECEAPKPCPSDDRGVLTFTHGQLNSKALKWQTCRLKIRISKIYRMMRDGTRAPVDEMVSLSPKTRHYWMIWDPLVLVDYVLYRKFQRLNKTHDCLQLVFS</sequence>
<keyword evidence="2" id="KW-1185">Reference proteome</keyword>
<dbReference type="Proteomes" id="UP000828390">
    <property type="component" value="Unassembled WGS sequence"/>
</dbReference>
<gene>
    <name evidence="1" type="ORF">DPMN_075338</name>
</gene>
<proteinExistence type="predicted"/>
<dbReference type="EMBL" id="JAIWYP010000015">
    <property type="protein sequence ID" value="KAH3700362.1"/>
    <property type="molecule type" value="Genomic_DNA"/>
</dbReference>
<dbReference type="AlphaFoldDB" id="A0A9D3YGZ9"/>
<accession>A0A9D3YGZ9</accession>
<protein>
    <submittedName>
        <fullName evidence="1">Uncharacterized protein</fullName>
    </submittedName>
</protein>
<evidence type="ECO:0000313" key="1">
    <source>
        <dbReference type="EMBL" id="KAH3700362.1"/>
    </source>
</evidence>
<evidence type="ECO:0000313" key="2">
    <source>
        <dbReference type="Proteomes" id="UP000828390"/>
    </source>
</evidence>